<keyword evidence="3" id="KW-1185">Reference proteome</keyword>
<protein>
    <submittedName>
        <fullName evidence="2">(Mediterranean fruit fly) hypothetical protein</fullName>
    </submittedName>
</protein>
<feature type="region of interest" description="Disordered" evidence="1">
    <location>
        <begin position="85"/>
        <end position="106"/>
    </location>
</feature>
<dbReference type="Proteomes" id="UP000606786">
    <property type="component" value="Unassembled WGS sequence"/>
</dbReference>
<feature type="compositionally biased region" description="Basic and acidic residues" evidence="1">
    <location>
        <begin position="86"/>
        <end position="106"/>
    </location>
</feature>
<evidence type="ECO:0000313" key="2">
    <source>
        <dbReference type="EMBL" id="CAD7003315.1"/>
    </source>
</evidence>
<dbReference type="EMBL" id="CAJHJT010000034">
    <property type="protein sequence ID" value="CAD7003315.1"/>
    <property type="molecule type" value="Genomic_DNA"/>
</dbReference>
<organism evidence="2 3">
    <name type="scientific">Ceratitis capitata</name>
    <name type="common">Mediterranean fruit fly</name>
    <name type="synonym">Tephritis capitata</name>
    <dbReference type="NCBI Taxonomy" id="7213"/>
    <lineage>
        <taxon>Eukaryota</taxon>
        <taxon>Metazoa</taxon>
        <taxon>Ecdysozoa</taxon>
        <taxon>Arthropoda</taxon>
        <taxon>Hexapoda</taxon>
        <taxon>Insecta</taxon>
        <taxon>Pterygota</taxon>
        <taxon>Neoptera</taxon>
        <taxon>Endopterygota</taxon>
        <taxon>Diptera</taxon>
        <taxon>Brachycera</taxon>
        <taxon>Muscomorpha</taxon>
        <taxon>Tephritoidea</taxon>
        <taxon>Tephritidae</taxon>
        <taxon>Ceratitis</taxon>
        <taxon>Ceratitis</taxon>
    </lineage>
</organism>
<reference evidence="2" key="1">
    <citation type="submission" date="2020-11" db="EMBL/GenBank/DDBJ databases">
        <authorList>
            <person name="Whitehead M."/>
        </authorList>
    </citation>
    <scope>NUCLEOTIDE SEQUENCE</scope>
    <source>
        <strain evidence="2">EGII</strain>
    </source>
</reference>
<accession>A0A811UZ40</accession>
<gene>
    <name evidence="2" type="ORF">CCAP1982_LOCUS11776</name>
</gene>
<name>A0A811UZ40_CERCA</name>
<sequence length="149" mass="16926">MKVSRATQLLSNSVSAAIGMLYDLKLLGDDDNLQFIFLGKLNQDGLENFFYKIRASQGINMHPSAHEIQNNCEDDDDVFLEWNEDINDHPTKPTEKDPLQSNLDEHLAEDEDFVGKDKESAELAVEEDLLTDIPDELYMDEVPEKPAEL</sequence>
<proteinExistence type="predicted"/>
<comment type="caution">
    <text evidence="2">The sequence shown here is derived from an EMBL/GenBank/DDBJ whole genome shotgun (WGS) entry which is preliminary data.</text>
</comment>
<evidence type="ECO:0000313" key="3">
    <source>
        <dbReference type="Proteomes" id="UP000606786"/>
    </source>
</evidence>
<dbReference type="AlphaFoldDB" id="A0A811UZ40"/>
<evidence type="ECO:0000256" key="1">
    <source>
        <dbReference type="SAM" id="MobiDB-lite"/>
    </source>
</evidence>